<dbReference type="Pfam" id="PF00072">
    <property type="entry name" value="Response_reg"/>
    <property type="match status" value="1"/>
</dbReference>
<reference evidence="3 4" key="1">
    <citation type="submission" date="2019-08" db="EMBL/GenBank/DDBJ databases">
        <authorList>
            <person name="Chen S.-C."/>
            <person name="Lai M.-C."/>
            <person name="You Y.-T."/>
        </authorList>
    </citation>
    <scope>NUCLEOTIDE SEQUENCE [LARGE SCALE GENOMIC DNA]</scope>
    <source>
        <strain evidence="3 4">P2F9704a</strain>
    </source>
</reference>
<dbReference type="InterPro" id="IPR001789">
    <property type="entry name" value="Sig_transdc_resp-reg_receiver"/>
</dbReference>
<dbReference type="PANTHER" id="PTHR44520">
    <property type="entry name" value="RESPONSE REGULATOR RCP1-RELATED"/>
    <property type="match status" value="1"/>
</dbReference>
<evidence type="ECO:0000313" key="4">
    <source>
        <dbReference type="Proteomes" id="UP001524383"/>
    </source>
</evidence>
<dbReference type="EMBL" id="VOTZ01000007">
    <property type="protein sequence ID" value="MCQ1538217.1"/>
    <property type="molecule type" value="Genomic_DNA"/>
</dbReference>
<dbReference type="CDD" id="cd17557">
    <property type="entry name" value="REC_Rcp-like"/>
    <property type="match status" value="1"/>
</dbReference>
<dbReference type="PROSITE" id="PS50110">
    <property type="entry name" value="RESPONSE_REGULATORY"/>
    <property type="match status" value="1"/>
</dbReference>
<gene>
    <name evidence="3" type="ORF">FTO68_04325</name>
</gene>
<dbReference type="Proteomes" id="UP001524383">
    <property type="component" value="Unassembled WGS sequence"/>
</dbReference>
<organism evidence="3 4">
    <name type="scientific">Methanocalculus taiwanensis</name>
    <dbReference type="NCBI Taxonomy" id="106207"/>
    <lineage>
        <taxon>Archaea</taxon>
        <taxon>Methanobacteriati</taxon>
        <taxon>Methanobacteriota</taxon>
        <taxon>Stenosarchaea group</taxon>
        <taxon>Methanomicrobia</taxon>
        <taxon>Methanomicrobiales</taxon>
        <taxon>Methanocalculaceae</taxon>
        <taxon>Methanocalculus</taxon>
    </lineage>
</organism>
<dbReference type="InterPro" id="IPR011006">
    <property type="entry name" value="CheY-like_superfamily"/>
</dbReference>
<evidence type="ECO:0000313" key="3">
    <source>
        <dbReference type="EMBL" id="MCQ1538217.1"/>
    </source>
</evidence>
<name>A0ABD4TIV6_9EURY</name>
<feature type="modified residue" description="4-aspartylphosphate" evidence="1">
    <location>
        <position position="71"/>
    </location>
</feature>
<evidence type="ECO:0000259" key="2">
    <source>
        <dbReference type="PROSITE" id="PS50110"/>
    </source>
</evidence>
<proteinExistence type="predicted"/>
<dbReference type="Gene3D" id="3.40.50.2300">
    <property type="match status" value="1"/>
</dbReference>
<protein>
    <submittedName>
        <fullName evidence="3">Response regulator</fullName>
    </submittedName>
</protein>
<evidence type="ECO:0000256" key="1">
    <source>
        <dbReference type="PROSITE-ProRule" id="PRU00169"/>
    </source>
</evidence>
<dbReference type="PANTHER" id="PTHR44520:SF1">
    <property type="entry name" value="TWO-COMPONENT SYSTEM REGULATORY PROTEIN"/>
    <property type="match status" value="1"/>
</dbReference>
<comment type="caution">
    <text evidence="3">The sequence shown here is derived from an EMBL/GenBank/DDBJ whole genome shotgun (WGS) entry which is preliminary data.</text>
</comment>
<accession>A0ABD4TIV6</accession>
<dbReference type="RefSeq" id="WP_255332161.1">
    <property type="nucleotide sequence ID" value="NZ_VOTZ01000007.1"/>
</dbReference>
<dbReference type="SUPFAM" id="SSF52172">
    <property type="entry name" value="CheY-like"/>
    <property type="match status" value="1"/>
</dbReference>
<keyword evidence="4" id="KW-1185">Reference proteome</keyword>
<sequence length="153" mass="17299">MNEPVISKGTILLVEDNRDDELLTLRAFSKNRIANPIAVCRDGQEALDYLFARGSYAERRQEDLPVIILLDLKLPKVDGLEVLREIRSEEKTQLIPVIILTTSIEDEDVIGSYKLGANSYIRKPVDFTEFVEAVRTLGNYWLLLNTNPLPGTP</sequence>
<dbReference type="SMART" id="SM00448">
    <property type="entry name" value="REC"/>
    <property type="match status" value="1"/>
</dbReference>
<dbReference type="InterPro" id="IPR052893">
    <property type="entry name" value="TCS_response_regulator"/>
</dbReference>
<keyword evidence="1" id="KW-0597">Phosphoprotein</keyword>
<feature type="domain" description="Response regulatory" evidence="2">
    <location>
        <begin position="10"/>
        <end position="138"/>
    </location>
</feature>
<dbReference type="AlphaFoldDB" id="A0ABD4TIV6"/>